<organism evidence="2 3">
    <name type="scientific">Roseburia lenta</name>
    <dbReference type="NCBI Taxonomy" id="2763061"/>
    <lineage>
        <taxon>Bacteria</taxon>
        <taxon>Bacillati</taxon>
        <taxon>Bacillota</taxon>
        <taxon>Clostridia</taxon>
        <taxon>Lachnospirales</taxon>
        <taxon>Lachnospiraceae</taxon>
        <taxon>Roseburia</taxon>
    </lineage>
</organism>
<keyword evidence="1" id="KW-0812">Transmembrane</keyword>
<evidence type="ECO:0000256" key="1">
    <source>
        <dbReference type="SAM" id="Phobius"/>
    </source>
</evidence>
<gene>
    <name evidence="2" type="ORF">H8R94_10565</name>
</gene>
<dbReference type="RefSeq" id="WP_118282021.1">
    <property type="nucleotide sequence ID" value="NZ_JACOPG010000004.1"/>
</dbReference>
<dbReference type="EMBL" id="JACOPG010000004">
    <property type="protein sequence ID" value="MBC5687041.1"/>
    <property type="molecule type" value="Genomic_DNA"/>
</dbReference>
<feature type="transmembrane region" description="Helical" evidence="1">
    <location>
        <begin position="7"/>
        <end position="24"/>
    </location>
</feature>
<evidence type="ECO:0000313" key="3">
    <source>
        <dbReference type="Proteomes" id="UP000643810"/>
    </source>
</evidence>
<comment type="caution">
    <text evidence="2">The sequence shown here is derived from an EMBL/GenBank/DDBJ whole genome shotgun (WGS) entry which is preliminary data.</text>
</comment>
<accession>A0ABR7GIB0</accession>
<name>A0ABR7GIB0_9FIRM</name>
<keyword evidence="1" id="KW-0472">Membrane</keyword>
<dbReference type="Pfam" id="PF09581">
    <property type="entry name" value="Spore_III_AF"/>
    <property type="match status" value="1"/>
</dbReference>
<proteinExistence type="predicted"/>
<feature type="transmembrane region" description="Helical" evidence="1">
    <location>
        <begin position="30"/>
        <end position="51"/>
    </location>
</feature>
<dbReference type="Proteomes" id="UP000643810">
    <property type="component" value="Unassembled WGS sequence"/>
</dbReference>
<evidence type="ECO:0000313" key="2">
    <source>
        <dbReference type="EMBL" id="MBC5687041.1"/>
    </source>
</evidence>
<protein>
    <submittedName>
        <fullName evidence="2">Stage III sporulation protein AF</fullName>
    </submittedName>
</protein>
<keyword evidence="3" id="KW-1185">Reference proteome</keyword>
<sequence>MIAWIKAYISLFLIFAMFLYLLPSGQYRRYLRFFLEMVLVLFCLTSILGIGKQDYEKQWNQTFSQYYAQWEQRKKEAEDYSYLDQNYIDAVVNGQEE</sequence>
<keyword evidence="1" id="KW-1133">Transmembrane helix</keyword>
<dbReference type="InterPro" id="IPR014245">
    <property type="entry name" value="Spore_III_AF"/>
</dbReference>
<reference evidence="2 3" key="1">
    <citation type="submission" date="2020-08" db="EMBL/GenBank/DDBJ databases">
        <title>Genome public.</title>
        <authorList>
            <person name="Liu C."/>
            <person name="Sun Q."/>
        </authorList>
    </citation>
    <scope>NUCLEOTIDE SEQUENCE [LARGE SCALE GENOMIC DNA]</scope>
    <source>
        <strain evidence="2 3">NSJ-9</strain>
    </source>
</reference>